<keyword evidence="1" id="KW-0175">Coiled coil</keyword>
<dbReference type="Proteomes" id="UP001652661">
    <property type="component" value="Chromosome 2R"/>
</dbReference>
<dbReference type="GeneID" id="108085111"/>
<keyword evidence="2" id="KW-0812">Transmembrane</keyword>
<keyword evidence="3" id="KW-1185">Reference proteome</keyword>
<evidence type="ECO:0000313" key="3">
    <source>
        <dbReference type="Proteomes" id="UP001652661"/>
    </source>
</evidence>
<keyword evidence="2" id="KW-1133">Transmembrane helix</keyword>
<dbReference type="AlphaFoldDB" id="A0A6P4J6H5"/>
<evidence type="ECO:0000256" key="1">
    <source>
        <dbReference type="SAM" id="Coils"/>
    </source>
</evidence>
<reference evidence="3" key="1">
    <citation type="submission" date="2025-05" db="UniProtKB">
        <authorList>
            <consortium name="RefSeq"/>
        </authorList>
    </citation>
    <scope>NUCLEOTIDE SEQUENCE [LARGE SCALE GENOMIC DNA]</scope>
    <source>
        <strain evidence="3">14028-0561.14</strain>
    </source>
</reference>
<accession>A0A6P4J6H5</accession>
<keyword evidence="2" id="KW-0472">Membrane</keyword>
<sequence length="268" mass="31104">MEETTADQLIDGALATFLSLFTWLCIQLMGLIERRTKKLRLLWDSSSKMDLMGYNGEDEDIRCSRTYDLYLNFLWIFAGIYALSKLTQLLELYLGQRLIPQKGCCDVRTMSCEWEQTLMLYETDKRQLEAQVQSWREKNLNLEQTIKELRESNIHFLSENLMRTVMQEQKTSPAPSNIYISNSHFHLTRQIFVNEGQKGGNHRNVGGDDLYETEATQESLNVWMQYLKMRKCYMGPIADPTLTAVNSAEELLPIVMTTEQLAKLQGMI</sequence>
<organism evidence="3 4">
    <name type="scientific">Drosophila kikkawai</name>
    <name type="common">Fruit fly</name>
    <dbReference type="NCBI Taxonomy" id="30033"/>
    <lineage>
        <taxon>Eukaryota</taxon>
        <taxon>Metazoa</taxon>
        <taxon>Ecdysozoa</taxon>
        <taxon>Arthropoda</taxon>
        <taxon>Hexapoda</taxon>
        <taxon>Insecta</taxon>
        <taxon>Pterygota</taxon>
        <taxon>Neoptera</taxon>
        <taxon>Endopterygota</taxon>
        <taxon>Diptera</taxon>
        <taxon>Brachycera</taxon>
        <taxon>Muscomorpha</taxon>
        <taxon>Ephydroidea</taxon>
        <taxon>Drosophilidae</taxon>
        <taxon>Drosophila</taxon>
        <taxon>Sophophora</taxon>
    </lineage>
</organism>
<evidence type="ECO:0000256" key="2">
    <source>
        <dbReference type="SAM" id="Phobius"/>
    </source>
</evidence>
<feature type="transmembrane region" description="Helical" evidence="2">
    <location>
        <begin position="12"/>
        <end position="32"/>
    </location>
</feature>
<gene>
    <name evidence="4" type="primary">LOC108085111</name>
</gene>
<reference evidence="4" key="2">
    <citation type="submission" date="2025-08" db="UniProtKB">
        <authorList>
            <consortium name="RefSeq"/>
        </authorList>
    </citation>
    <scope>IDENTIFICATION</scope>
    <source>
        <strain evidence="4">14028-0561.14</strain>
        <tissue evidence="4">Whole fly</tissue>
    </source>
</reference>
<protein>
    <submittedName>
        <fullName evidence="4">Uncharacterized protein</fullName>
    </submittedName>
</protein>
<feature type="coiled-coil region" evidence="1">
    <location>
        <begin position="118"/>
        <end position="152"/>
    </location>
</feature>
<dbReference type="OrthoDB" id="7843724at2759"/>
<evidence type="ECO:0000313" key="4">
    <source>
        <dbReference type="RefSeq" id="XP_017037077.2"/>
    </source>
</evidence>
<dbReference type="RefSeq" id="XP_017037077.2">
    <property type="nucleotide sequence ID" value="XM_017181588.3"/>
</dbReference>
<name>A0A6P4J6H5_DROKI</name>
<proteinExistence type="predicted"/>
<feature type="transmembrane region" description="Helical" evidence="2">
    <location>
        <begin position="69"/>
        <end position="90"/>
    </location>
</feature>